<accession>A0A0A9D2T7</accession>
<proteinExistence type="predicted"/>
<protein>
    <submittedName>
        <fullName evidence="1">Uncharacterized protein</fullName>
    </submittedName>
</protein>
<reference evidence="1" key="2">
    <citation type="journal article" date="2015" name="Data Brief">
        <title>Shoot transcriptome of the giant reed, Arundo donax.</title>
        <authorList>
            <person name="Barrero R.A."/>
            <person name="Guerrero F.D."/>
            <person name="Moolhuijzen P."/>
            <person name="Goolsby J.A."/>
            <person name="Tidwell J."/>
            <person name="Bellgard S.E."/>
            <person name="Bellgard M.I."/>
        </authorList>
    </citation>
    <scope>NUCLEOTIDE SEQUENCE</scope>
    <source>
        <tissue evidence="1">Shoot tissue taken approximately 20 cm above the soil surface</tissue>
    </source>
</reference>
<dbReference type="AlphaFoldDB" id="A0A0A9D2T7"/>
<organism evidence="1">
    <name type="scientific">Arundo donax</name>
    <name type="common">Giant reed</name>
    <name type="synonym">Donax arundinaceus</name>
    <dbReference type="NCBI Taxonomy" id="35708"/>
    <lineage>
        <taxon>Eukaryota</taxon>
        <taxon>Viridiplantae</taxon>
        <taxon>Streptophyta</taxon>
        <taxon>Embryophyta</taxon>
        <taxon>Tracheophyta</taxon>
        <taxon>Spermatophyta</taxon>
        <taxon>Magnoliopsida</taxon>
        <taxon>Liliopsida</taxon>
        <taxon>Poales</taxon>
        <taxon>Poaceae</taxon>
        <taxon>PACMAD clade</taxon>
        <taxon>Arundinoideae</taxon>
        <taxon>Arundineae</taxon>
        <taxon>Arundo</taxon>
    </lineage>
</organism>
<name>A0A0A9D2T7_ARUDO</name>
<evidence type="ECO:0000313" key="1">
    <source>
        <dbReference type="EMBL" id="JAD82929.1"/>
    </source>
</evidence>
<sequence>MEQPQILIAGSCELNWTDMDMLYETWTSAHATCCLGT</sequence>
<dbReference type="EMBL" id="GBRH01214966">
    <property type="protein sequence ID" value="JAD82929.1"/>
    <property type="molecule type" value="Transcribed_RNA"/>
</dbReference>
<reference evidence="1" key="1">
    <citation type="submission" date="2014-09" db="EMBL/GenBank/DDBJ databases">
        <authorList>
            <person name="Magalhaes I.L.F."/>
            <person name="Oliveira U."/>
            <person name="Santos F.R."/>
            <person name="Vidigal T.H.D.A."/>
            <person name="Brescovit A.D."/>
            <person name="Santos A.J."/>
        </authorList>
    </citation>
    <scope>NUCLEOTIDE SEQUENCE</scope>
    <source>
        <tissue evidence="1">Shoot tissue taken approximately 20 cm above the soil surface</tissue>
    </source>
</reference>